<dbReference type="CDD" id="cd00121">
    <property type="entry name" value="MATH"/>
    <property type="match status" value="1"/>
</dbReference>
<evidence type="ECO:0000313" key="3">
    <source>
        <dbReference type="Proteomes" id="UP000230233"/>
    </source>
</evidence>
<dbReference type="SMART" id="SM00061">
    <property type="entry name" value="MATH"/>
    <property type="match status" value="1"/>
</dbReference>
<reference evidence="3" key="1">
    <citation type="submission" date="2017-10" db="EMBL/GenBank/DDBJ databases">
        <title>Rapid genome shrinkage in a self-fertile nematode reveals novel sperm competition proteins.</title>
        <authorList>
            <person name="Yin D."/>
            <person name="Schwarz E.M."/>
            <person name="Thomas C.G."/>
            <person name="Felde R.L."/>
            <person name="Korf I.F."/>
            <person name="Cutter A.D."/>
            <person name="Schartner C.M."/>
            <person name="Ralston E.J."/>
            <person name="Meyer B.J."/>
            <person name="Haag E.S."/>
        </authorList>
    </citation>
    <scope>NUCLEOTIDE SEQUENCE [LARGE SCALE GENOMIC DNA]</scope>
    <source>
        <strain evidence="3">JU1422</strain>
    </source>
</reference>
<name>A0A2G5V7H5_9PELO</name>
<dbReference type="PANTHER" id="PTHR22743:SF165">
    <property type="entry name" value="BTB AND MATH DOMAIN CONTAINING-RELATED"/>
    <property type="match status" value="1"/>
</dbReference>
<dbReference type="Pfam" id="PF00917">
    <property type="entry name" value="MATH"/>
    <property type="match status" value="1"/>
</dbReference>
<accession>A0A2G5V7H5</accession>
<proteinExistence type="predicted"/>
<evidence type="ECO:0000259" key="1">
    <source>
        <dbReference type="SMART" id="SM00061"/>
    </source>
</evidence>
<organism evidence="2 3">
    <name type="scientific">Caenorhabditis nigoni</name>
    <dbReference type="NCBI Taxonomy" id="1611254"/>
    <lineage>
        <taxon>Eukaryota</taxon>
        <taxon>Metazoa</taxon>
        <taxon>Ecdysozoa</taxon>
        <taxon>Nematoda</taxon>
        <taxon>Chromadorea</taxon>
        <taxon>Rhabditida</taxon>
        <taxon>Rhabditina</taxon>
        <taxon>Rhabditomorpha</taxon>
        <taxon>Rhabditoidea</taxon>
        <taxon>Rhabditidae</taxon>
        <taxon>Peloderinae</taxon>
        <taxon>Caenorhabditis</taxon>
    </lineage>
</organism>
<dbReference type="InterPro" id="IPR002083">
    <property type="entry name" value="MATH/TRAF_dom"/>
</dbReference>
<dbReference type="Gene3D" id="2.60.210.10">
    <property type="entry name" value="Apoptosis, Tumor Necrosis Factor Receptor Associated Protein 2, Chain A"/>
    <property type="match status" value="1"/>
</dbReference>
<dbReference type="Proteomes" id="UP000230233">
    <property type="component" value="Chromosome II"/>
</dbReference>
<feature type="domain" description="MATH" evidence="1">
    <location>
        <begin position="17"/>
        <end position="117"/>
    </location>
</feature>
<gene>
    <name evidence="2" type="primary">Cnig_chr_II.g6909</name>
    <name evidence="2" type="ORF">B9Z55_006909</name>
</gene>
<keyword evidence="3" id="KW-1185">Reference proteome</keyword>
<dbReference type="InterPro" id="IPR008974">
    <property type="entry name" value="TRAF-like"/>
</dbReference>
<protein>
    <recommendedName>
        <fullName evidence="1">MATH domain-containing protein</fullName>
    </recommendedName>
</protein>
<dbReference type="AlphaFoldDB" id="A0A2G5V7H5"/>
<evidence type="ECO:0000313" key="2">
    <source>
        <dbReference type="EMBL" id="PIC47611.1"/>
    </source>
</evidence>
<dbReference type="InterPro" id="IPR052664">
    <property type="entry name" value="BTB-MATH_domain_protein"/>
</dbReference>
<comment type="caution">
    <text evidence="2">The sequence shown here is derived from an EMBL/GenBank/DDBJ whole genome shotgun (WGS) entry which is preliminary data.</text>
</comment>
<sequence length="215" mass="24369">MGNSGSARMRIPVKEFSMKLVVGSISSMEDDKEYSVTEEHFGVPWKLEVKVSNGSLSFHLSCLMSKNLTWSIETDLAFKVSTGSDSLSSRHERRFHNSDGNSQFECGWNDLMSTELLMSHLRDDTIEGILNLADMFDAPTAIRRCEEYLLKNSQKKMSQKLQISLEYNLENLKTKCLSEITTISDIQSIVSLNFKEMDLSTSQALLQKSLEFSNK</sequence>
<dbReference type="PANTHER" id="PTHR22743">
    <property type="entry name" value="MEPRIN/TRAF-LIKE MATH FAMILY-C.ELEGANS"/>
    <property type="match status" value="1"/>
</dbReference>
<dbReference type="EMBL" id="PDUG01000002">
    <property type="protein sequence ID" value="PIC47611.1"/>
    <property type="molecule type" value="Genomic_DNA"/>
</dbReference>
<dbReference type="OrthoDB" id="5907112at2759"/>